<dbReference type="Proteomes" id="UP000011087">
    <property type="component" value="Unassembled WGS sequence"/>
</dbReference>
<accession>L1I9E5</accession>
<gene>
    <name evidence="2" type="ORF">GUITHDRAFT_148553</name>
</gene>
<feature type="compositionally biased region" description="Basic and acidic residues" evidence="1">
    <location>
        <begin position="437"/>
        <end position="460"/>
    </location>
</feature>
<dbReference type="RefSeq" id="XP_005819509.1">
    <property type="nucleotide sequence ID" value="XM_005819452.1"/>
</dbReference>
<dbReference type="EnsemblProtists" id="EKX32529">
    <property type="protein sequence ID" value="EKX32529"/>
    <property type="gene ID" value="GUITHDRAFT_148553"/>
</dbReference>
<dbReference type="EMBL" id="JH993184">
    <property type="protein sequence ID" value="EKX32529.1"/>
    <property type="molecule type" value="Genomic_DNA"/>
</dbReference>
<feature type="compositionally biased region" description="Polar residues" evidence="1">
    <location>
        <begin position="109"/>
        <end position="120"/>
    </location>
</feature>
<sequence>MDETKENPYVKTVSKRLRNVRKKLLKIEGLETKTESLNAEQEVLVQSKPTLKVLNDELQQILLTFETLEVSAEAGNVLEQPKSSDSNTSKPQMNGDEGDDLKVSETDSNDTFSSQGQQQIKPEAAEESRVAGETNLTASDSTPSVEGEAAGANGEDKVSDAALSRLLESVAVLVKTLNMLSNPMLYQQLLYVFPDHILRDIVRLAHLCLEMPTFDNTGNVIMKQELPGVEHLRRYAEYSEERVKIITVGDNSMYLSCSYGDLAKGVKHIFDYIAQVEDSWAGAGIGSSDLLQVNAVFAQRAQGMADQAPPHGIDMAQPYPATAMPSSPYMAGPAPANFAMQRVGMMPEVAYDPTMQPMAEAMQGQQAVYAATAASGWDFTMPMYAAGQDRKGNRGMRNFPGGNHGQGESGGRVRDHQARHKGKKQTRYDNGNGQRGGEGEGEGRNQRDNRGDGGRRDRGQKGSKGNWMGQNHAGPQQVGKQGNAEGGQQEAEEATA</sequence>
<dbReference type="GeneID" id="17289266"/>
<name>L1I9E5_GUITC</name>
<reference evidence="3" key="3">
    <citation type="submission" date="2015-06" db="UniProtKB">
        <authorList>
            <consortium name="EnsemblProtists"/>
        </authorList>
    </citation>
    <scope>IDENTIFICATION</scope>
</reference>
<dbReference type="KEGG" id="gtt:GUITHDRAFT_148553"/>
<evidence type="ECO:0000256" key="1">
    <source>
        <dbReference type="SAM" id="MobiDB-lite"/>
    </source>
</evidence>
<evidence type="ECO:0000313" key="2">
    <source>
        <dbReference type="EMBL" id="EKX32529.1"/>
    </source>
</evidence>
<dbReference type="PaxDb" id="55529-EKX32529"/>
<protein>
    <submittedName>
        <fullName evidence="2 3">Uncharacterized protein</fullName>
    </submittedName>
</protein>
<reference evidence="2 4" key="1">
    <citation type="journal article" date="2012" name="Nature">
        <title>Algal genomes reveal evolutionary mosaicism and the fate of nucleomorphs.</title>
        <authorList>
            <consortium name="DOE Joint Genome Institute"/>
            <person name="Curtis B.A."/>
            <person name="Tanifuji G."/>
            <person name="Burki F."/>
            <person name="Gruber A."/>
            <person name="Irimia M."/>
            <person name="Maruyama S."/>
            <person name="Arias M.C."/>
            <person name="Ball S.G."/>
            <person name="Gile G.H."/>
            <person name="Hirakawa Y."/>
            <person name="Hopkins J.F."/>
            <person name="Kuo A."/>
            <person name="Rensing S.A."/>
            <person name="Schmutz J."/>
            <person name="Symeonidi A."/>
            <person name="Elias M."/>
            <person name="Eveleigh R.J."/>
            <person name="Herman E.K."/>
            <person name="Klute M.J."/>
            <person name="Nakayama T."/>
            <person name="Obornik M."/>
            <person name="Reyes-Prieto A."/>
            <person name="Armbrust E.V."/>
            <person name="Aves S.J."/>
            <person name="Beiko R.G."/>
            <person name="Coutinho P."/>
            <person name="Dacks J.B."/>
            <person name="Durnford D.G."/>
            <person name="Fast N.M."/>
            <person name="Green B.R."/>
            <person name="Grisdale C.J."/>
            <person name="Hempel F."/>
            <person name="Henrissat B."/>
            <person name="Hoppner M.P."/>
            <person name="Ishida K."/>
            <person name="Kim E."/>
            <person name="Koreny L."/>
            <person name="Kroth P.G."/>
            <person name="Liu Y."/>
            <person name="Malik S.B."/>
            <person name="Maier U.G."/>
            <person name="McRose D."/>
            <person name="Mock T."/>
            <person name="Neilson J.A."/>
            <person name="Onodera N.T."/>
            <person name="Poole A.M."/>
            <person name="Pritham E.J."/>
            <person name="Richards T.A."/>
            <person name="Rocap G."/>
            <person name="Roy S.W."/>
            <person name="Sarai C."/>
            <person name="Schaack S."/>
            <person name="Shirato S."/>
            <person name="Slamovits C.H."/>
            <person name="Spencer D.F."/>
            <person name="Suzuki S."/>
            <person name="Worden A.Z."/>
            <person name="Zauner S."/>
            <person name="Barry K."/>
            <person name="Bell C."/>
            <person name="Bharti A.K."/>
            <person name="Crow J.A."/>
            <person name="Grimwood J."/>
            <person name="Kramer R."/>
            <person name="Lindquist E."/>
            <person name="Lucas S."/>
            <person name="Salamov A."/>
            <person name="McFadden G.I."/>
            <person name="Lane C.E."/>
            <person name="Keeling P.J."/>
            <person name="Gray M.W."/>
            <person name="Grigoriev I.V."/>
            <person name="Archibald J.M."/>
        </authorList>
    </citation>
    <scope>NUCLEOTIDE SEQUENCE</scope>
    <source>
        <strain evidence="2 4">CCMP2712</strain>
    </source>
</reference>
<dbReference type="AlphaFoldDB" id="L1I9E5"/>
<proteinExistence type="predicted"/>
<organism evidence="2">
    <name type="scientific">Guillardia theta (strain CCMP2712)</name>
    <name type="common">Cryptophyte</name>
    <dbReference type="NCBI Taxonomy" id="905079"/>
    <lineage>
        <taxon>Eukaryota</taxon>
        <taxon>Cryptophyceae</taxon>
        <taxon>Pyrenomonadales</taxon>
        <taxon>Geminigeraceae</taxon>
        <taxon>Guillardia</taxon>
    </lineage>
</organism>
<feature type="compositionally biased region" description="Polar residues" evidence="1">
    <location>
        <begin position="81"/>
        <end position="92"/>
    </location>
</feature>
<keyword evidence="4" id="KW-1185">Reference proteome</keyword>
<evidence type="ECO:0000313" key="4">
    <source>
        <dbReference type="Proteomes" id="UP000011087"/>
    </source>
</evidence>
<feature type="compositionally biased region" description="Polar residues" evidence="1">
    <location>
        <begin position="134"/>
        <end position="144"/>
    </location>
</feature>
<dbReference type="HOGENOM" id="CLU_550371_0_0_1"/>
<feature type="region of interest" description="Disordered" evidence="1">
    <location>
        <begin position="388"/>
        <end position="496"/>
    </location>
</feature>
<evidence type="ECO:0000313" key="3">
    <source>
        <dbReference type="EnsemblProtists" id="EKX32529"/>
    </source>
</evidence>
<feature type="region of interest" description="Disordered" evidence="1">
    <location>
        <begin position="76"/>
        <end position="156"/>
    </location>
</feature>
<reference evidence="4" key="2">
    <citation type="submission" date="2012-11" db="EMBL/GenBank/DDBJ databases">
        <authorList>
            <person name="Kuo A."/>
            <person name="Curtis B.A."/>
            <person name="Tanifuji G."/>
            <person name="Burki F."/>
            <person name="Gruber A."/>
            <person name="Irimia M."/>
            <person name="Maruyama S."/>
            <person name="Arias M.C."/>
            <person name="Ball S.G."/>
            <person name="Gile G.H."/>
            <person name="Hirakawa Y."/>
            <person name="Hopkins J.F."/>
            <person name="Rensing S.A."/>
            <person name="Schmutz J."/>
            <person name="Symeonidi A."/>
            <person name="Elias M."/>
            <person name="Eveleigh R.J."/>
            <person name="Herman E.K."/>
            <person name="Klute M.J."/>
            <person name="Nakayama T."/>
            <person name="Obornik M."/>
            <person name="Reyes-Prieto A."/>
            <person name="Armbrust E.V."/>
            <person name="Aves S.J."/>
            <person name="Beiko R.G."/>
            <person name="Coutinho P."/>
            <person name="Dacks J.B."/>
            <person name="Durnford D.G."/>
            <person name="Fast N.M."/>
            <person name="Green B.R."/>
            <person name="Grisdale C."/>
            <person name="Hempe F."/>
            <person name="Henrissat B."/>
            <person name="Hoppner M.P."/>
            <person name="Ishida K.-I."/>
            <person name="Kim E."/>
            <person name="Koreny L."/>
            <person name="Kroth P.G."/>
            <person name="Liu Y."/>
            <person name="Malik S.-B."/>
            <person name="Maier U.G."/>
            <person name="McRose D."/>
            <person name="Mock T."/>
            <person name="Neilson J.A."/>
            <person name="Onodera N.T."/>
            <person name="Poole A.M."/>
            <person name="Pritham E.J."/>
            <person name="Richards T.A."/>
            <person name="Rocap G."/>
            <person name="Roy S.W."/>
            <person name="Sarai C."/>
            <person name="Schaack S."/>
            <person name="Shirato S."/>
            <person name="Slamovits C.H."/>
            <person name="Spencer D.F."/>
            <person name="Suzuki S."/>
            <person name="Worden A.Z."/>
            <person name="Zauner S."/>
            <person name="Barry K."/>
            <person name="Bell C."/>
            <person name="Bharti A.K."/>
            <person name="Crow J.A."/>
            <person name="Grimwood J."/>
            <person name="Kramer R."/>
            <person name="Lindquist E."/>
            <person name="Lucas S."/>
            <person name="Salamov A."/>
            <person name="McFadden G.I."/>
            <person name="Lane C.E."/>
            <person name="Keeling P.J."/>
            <person name="Gray M.W."/>
            <person name="Grigoriev I.V."/>
            <person name="Archibald J.M."/>
        </authorList>
    </citation>
    <scope>NUCLEOTIDE SEQUENCE</scope>
    <source>
        <strain evidence="4">CCMP2712</strain>
    </source>
</reference>